<dbReference type="PROSITE" id="PS00135">
    <property type="entry name" value="TRYPSIN_SER"/>
    <property type="match status" value="2"/>
</dbReference>
<evidence type="ECO:0000259" key="10">
    <source>
        <dbReference type="PROSITE" id="PS51888"/>
    </source>
</evidence>
<proteinExistence type="inferred from homology"/>
<evidence type="ECO:0000256" key="8">
    <source>
        <dbReference type="SAM" id="SignalP"/>
    </source>
</evidence>
<evidence type="ECO:0000256" key="1">
    <source>
        <dbReference type="ARBA" id="ARBA00022670"/>
    </source>
</evidence>
<evidence type="ECO:0000313" key="12">
    <source>
        <dbReference type="RefSeq" id="XP_015171017.1"/>
    </source>
</evidence>
<accession>A0ABM1HST0</accession>
<protein>
    <submittedName>
        <fullName evidence="12">Uncharacterized protein LOC107063623</fullName>
    </submittedName>
</protein>
<dbReference type="PROSITE" id="PS51888">
    <property type="entry name" value="CLIP"/>
    <property type="match status" value="2"/>
</dbReference>
<keyword evidence="1 7" id="KW-0645">Protease</keyword>
<dbReference type="InterPro" id="IPR022700">
    <property type="entry name" value="CLIP"/>
</dbReference>
<dbReference type="CDD" id="cd00190">
    <property type="entry name" value="Tryp_SPc"/>
    <property type="match status" value="2"/>
</dbReference>
<dbReference type="InterPro" id="IPR001254">
    <property type="entry name" value="Trypsin_dom"/>
</dbReference>
<keyword evidence="4 7" id="KW-0720">Serine protease</keyword>
<dbReference type="Gene3D" id="2.40.10.10">
    <property type="entry name" value="Trypsin-like serine proteases"/>
    <property type="match status" value="4"/>
</dbReference>
<dbReference type="PROSITE" id="PS50240">
    <property type="entry name" value="TRYPSIN_DOM"/>
    <property type="match status" value="2"/>
</dbReference>
<dbReference type="Gene3D" id="3.30.1640.30">
    <property type="match status" value="2"/>
</dbReference>
<dbReference type="InterPro" id="IPR009003">
    <property type="entry name" value="Peptidase_S1_PA"/>
</dbReference>
<dbReference type="PROSITE" id="PS00134">
    <property type="entry name" value="TRYPSIN_HIS"/>
    <property type="match status" value="2"/>
</dbReference>
<evidence type="ECO:0000256" key="5">
    <source>
        <dbReference type="ARBA" id="ARBA00023157"/>
    </source>
</evidence>
<name>A0ABM1HST0_POLDO</name>
<evidence type="ECO:0000313" key="11">
    <source>
        <dbReference type="Proteomes" id="UP000694924"/>
    </source>
</evidence>
<evidence type="ECO:0000259" key="9">
    <source>
        <dbReference type="PROSITE" id="PS50240"/>
    </source>
</evidence>
<dbReference type="InterPro" id="IPR001314">
    <property type="entry name" value="Peptidase_S1A"/>
</dbReference>
<dbReference type="InterPro" id="IPR033116">
    <property type="entry name" value="TRYPSIN_SER"/>
</dbReference>
<feature type="domain" description="Clip" evidence="10">
    <location>
        <begin position="445"/>
        <end position="498"/>
    </location>
</feature>
<dbReference type="PRINTS" id="PR00722">
    <property type="entry name" value="CHYMOTRYPSIN"/>
</dbReference>
<reference evidence="12" key="1">
    <citation type="submission" date="2025-08" db="UniProtKB">
        <authorList>
            <consortium name="RefSeq"/>
        </authorList>
    </citation>
    <scope>IDENTIFICATION</scope>
    <source>
        <tissue evidence="12">Whole body</tissue>
    </source>
</reference>
<organism evidence="11 12">
    <name type="scientific">Polistes dominula</name>
    <name type="common">European paper wasp</name>
    <name type="synonym">Vespa dominula</name>
    <dbReference type="NCBI Taxonomy" id="743375"/>
    <lineage>
        <taxon>Eukaryota</taxon>
        <taxon>Metazoa</taxon>
        <taxon>Ecdysozoa</taxon>
        <taxon>Arthropoda</taxon>
        <taxon>Hexapoda</taxon>
        <taxon>Insecta</taxon>
        <taxon>Pterygota</taxon>
        <taxon>Neoptera</taxon>
        <taxon>Endopterygota</taxon>
        <taxon>Hymenoptera</taxon>
        <taxon>Apocrita</taxon>
        <taxon>Aculeata</taxon>
        <taxon>Vespoidea</taxon>
        <taxon>Vespidae</taxon>
        <taxon>Polistinae</taxon>
        <taxon>Polistini</taxon>
        <taxon>Polistes</taxon>
    </lineage>
</organism>
<dbReference type="SMART" id="SM00680">
    <property type="entry name" value="CLIP"/>
    <property type="match status" value="2"/>
</dbReference>
<dbReference type="InterPro" id="IPR038565">
    <property type="entry name" value="CLIP_sf"/>
</dbReference>
<feature type="signal peptide" evidence="8">
    <location>
        <begin position="1"/>
        <end position="22"/>
    </location>
</feature>
<dbReference type="Proteomes" id="UP000694924">
    <property type="component" value="Unplaced"/>
</dbReference>
<dbReference type="InterPro" id="IPR051487">
    <property type="entry name" value="Ser/Thr_Proteases_Immune/Dev"/>
</dbReference>
<dbReference type="Pfam" id="PF00089">
    <property type="entry name" value="Trypsin"/>
    <property type="match status" value="2"/>
</dbReference>
<sequence length="810" mass="89630">MIYLSLFIIVTFYVSSFSVVNTQSPNCITPNGIAANCISIHQCTPLLKKLEEKPLRQETIDYLKGSQCGFDGLDPLVCCPPNINSSNPNLNKPLEISTETSISTLENVNNNDAIIKLLDNPLLPSDCGRDSIPRDLETVETSPSEFPWMVLLEYNNGLNRKVFCTGSLITKRYVLTAAHCLSNTTIGKLLYVRLGVYNLTSAQNCVKRDGIEICSDGSIRVGVEETMKHDLFILSRQFIEYDVALVRLSKDIVSTNYIKPICLPRSSMIKKRLYAAGWGATSTSNSSNVKLKVSLPLFDKENCKKLYKSQLNITLTFEHICTGGEGGRNTCRGDSGGPLMAYQDLPNGDKIWTAVGVVSFGPRYCAIAGWPTVSVNVYNLIPWIISKIKPICGKLKTLVVTECIVCFSLLKKYQIKSMYVLFTAVATFYISSFSIVDAQYPDSPNCTTPNGIAGNCISIHQCTPLLKKLEEKPLRQETIDYLKGSQCGFDGLVPLVCCPPNIDSSNANLNKPLEISTETSISTLQNVNINDAIIKLLDNPLLPSDCGKDSTPRDLESATTTLGEFPWLVLLEYNNGNISDFKALGALISKRYVLTAAHCLIERPLWKLSRVRLGVHDLRSSTNCVNGDDGNICSDGSISVEVEETLKHELYELYTKINKNYDIGLVRLSKDIVSTYYVKPICLPRSSVIDKRLYAAGWGRTLTSLSSNVKLKVSLPLVDKDTCERIYRSNSHLNLSFEQICAGGEKDRDACYGDSGGPLMGFRYLPNGDKIWTAEGIVSFGNKHCGSVGWPTVYTKVYDFIPWIISKIRP</sequence>
<feature type="chain" id="PRO_5046333139" evidence="8">
    <location>
        <begin position="23"/>
        <end position="810"/>
    </location>
</feature>
<comment type="similarity">
    <text evidence="6">Belongs to the peptidase S1 family. CLIP subfamily.</text>
</comment>
<feature type="domain" description="Peptidase S1" evidence="9">
    <location>
        <begin position="128"/>
        <end position="389"/>
    </location>
</feature>
<dbReference type="SMART" id="SM00020">
    <property type="entry name" value="Tryp_SPc"/>
    <property type="match status" value="2"/>
</dbReference>
<dbReference type="GeneID" id="107063623"/>
<evidence type="ECO:0000256" key="4">
    <source>
        <dbReference type="ARBA" id="ARBA00022825"/>
    </source>
</evidence>
<dbReference type="PANTHER" id="PTHR24256">
    <property type="entry name" value="TRYPTASE-RELATED"/>
    <property type="match status" value="1"/>
</dbReference>
<keyword evidence="11" id="KW-1185">Reference proteome</keyword>
<dbReference type="InterPro" id="IPR018114">
    <property type="entry name" value="TRYPSIN_HIS"/>
</dbReference>
<gene>
    <name evidence="12" type="primary">LOC107063623</name>
</gene>
<keyword evidence="3 7" id="KW-0378">Hydrolase</keyword>
<evidence type="ECO:0000256" key="6">
    <source>
        <dbReference type="ARBA" id="ARBA00024195"/>
    </source>
</evidence>
<dbReference type="SUPFAM" id="SSF50494">
    <property type="entry name" value="Trypsin-like serine proteases"/>
    <property type="match status" value="2"/>
</dbReference>
<evidence type="ECO:0000256" key="7">
    <source>
        <dbReference type="RuleBase" id="RU363034"/>
    </source>
</evidence>
<dbReference type="InterPro" id="IPR043504">
    <property type="entry name" value="Peptidase_S1_PA_chymotrypsin"/>
</dbReference>
<evidence type="ECO:0000256" key="2">
    <source>
        <dbReference type="ARBA" id="ARBA00022729"/>
    </source>
</evidence>
<dbReference type="RefSeq" id="XP_015171017.1">
    <property type="nucleotide sequence ID" value="XM_015315531.1"/>
</dbReference>
<feature type="domain" description="Clip" evidence="10">
    <location>
        <begin position="26"/>
        <end position="79"/>
    </location>
</feature>
<keyword evidence="5" id="KW-1015">Disulfide bond</keyword>
<feature type="domain" description="Peptidase S1" evidence="9">
    <location>
        <begin position="547"/>
        <end position="809"/>
    </location>
</feature>
<keyword evidence="2 8" id="KW-0732">Signal</keyword>
<evidence type="ECO:0000256" key="3">
    <source>
        <dbReference type="ARBA" id="ARBA00022801"/>
    </source>
</evidence>
<dbReference type="Pfam" id="PF12032">
    <property type="entry name" value="CLIP"/>
    <property type="match status" value="2"/>
</dbReference>